<organism evidence="1 2">
    <name type="scientific">Leersia perrieri</name>
    <dbReference type="NCBI Taxonomy" id="77586"/>
    <lineage>
        <taxon>Eukaryota</taxon>
        <taxon>Viridiplantae</taxon>
        <taxon>Streptophyta</taxon>
        <taxon>Embryophyta</taxon>
        <taxon>Tracheophyta</taxon>
        <taxon>Spermatophyta</taxon>
        <taxon>Magnoliopsida</taxon>
        <taxon>Liliopsida</taxon>
        <taxon>Poales</taxon>
        <taxon>Poaceae</taxon>
        <taxon>BOP clade</taxon>
        <taxon>Oryzoideae</taxon>
        <taxon>Oryzeae</taxon>
        <taxon>Oryzinae</taxon>
        <taxon>Leersia</taxon>
    </lineage>
</organism>
<dbReference type="HOGENOM" id="CLU_1392034_0_0_1"/>
<accession>A0A0D9VUH2</accession>
<evidence type="ECO:0000313" key="1">
    <source>
        <dbReference type="EnsemblPlants" id="LPERR03G16420.1"/>
    </source>
</evidence>
<protein>
    <submittedName>
        <fullName evidence="1">Uncharacterized protein</fullName>
    </submittedName>
</protein>
<dbReference type="EnsemblPlants" id="LPERR03G16420.1">
    <property type="protein sequence ID" value="LPERR03G16420.1"/>
    <property type="gene ID" value="LPERR03G16420"/>
</dbReference>
<sequence>MDEFRLPSATPANSPAGCDVVSFKAFRRRWCGRSTHHRKPPLCSYSSRSVTTPPHACAGSSTRWSSAPGTACSASSAPFPCESCTYVRRPLIHHHALPPTARRRTPRPRLRARNSLGLGLFVVPTAPAASGTGRRTRGSSVAVLKMHMHAVMHGACSVLRHPARQSPLDRAAAGRARPNGCGWLVFEPAHERFQFD</sequence>
<reference evidence="1" key="3">
    <citation type="submission" date="2015-04" db="UniProtKB">
        <authorList>
            <consortium name="EnsemblPlants"/>
        </authorList>
    </citation>
    <scope>IDENTIFICATION</scope>
</reference>
<dbReference type="Proteomes" id="UP000032180">
    <property type="component" value="Chromosome 3"/>
</dbReference>
<keyword evidence="2" id="KW-1185">Reference proteome</keyword>
<name>A0A0D9VUH2_9ORYZ</name>
<reference evidence="2" key="2">
    <citation type="submission" date="2013-12" db="EMBL/GenBank/DDBJ databases">
        <authorList>
            <person name="Yu Y."/>
            <person name="Lee S."/>
            <person name="de Baynast K."/>
            <person name="Wissotski M."/>
            <person name="Liu L."/>
            <person name="Talag J."/>
            <person name="Goicoechea J."/>
            <person name="Angelova A."/>
            <person name="Jetty R."/>
            <person name="Kudrna D."/>
            <person name="Golser W."/>
            <person name="Rivera L."/>
            <person name="Zhang J."/>
            <person name="Wing R."/>
        </authorList>
    </citation>
    <scope>NUCLEOTIDE SEQUENCE</scope>
</reference>
<reference evidence="1 2" key="1">
    <citation type="submission" date="2012-08" db="EMBL/GenBank/DDBJ databases">
        <title>Oryza genome evolution.</title>
        <authorList>
            <person name="Wing R.A."/>
        </authorList>
    </citation>
    <scope>NUCLEOTIDE SEQUENCE</scope>
</reference>
<dbReference type="AlphaFoldDB" id="A0A0D9VUH2"/>
<proteinExistence type="predicted"/>
<evidence type="ECO:0000313" key="2">
    <source>
        <dbReference type="Proteomes" id="UP000032180"/>
    </source>
</evidence>
<dbReference type="Gramene" id="LPERR03G16420.1">
    <property type="protein sequence ID" value="LPERR03G16420.1"/>
    <property type="gene ID" value="LPERR03G16420"/>
</dbReference>